<dbReference type="Proteomes" id="UP001280121">
    <property type="component" value="Unassembled WGS sequence"/>
</dbReference>
<sequence>MSNSDRNVMGSSCLTLTTQHFDNDCYRSELARMIVMHDYPLSMVEHEGFRDFCLSLQPLIKLVSRKTIRSDIVRMYEEENAKVMKLLTNIPGRVAITSNMWTATNQKKGYMTVAAHLINESWHLQDWNIDRKLSTLTLDNYSTNNCMIDLLLDKLVPSSLILYGQLLHMRCVAHILNLIVKSGLEVINCGVEKIRDSVAFWTATPKRMEKFEEAARQLNLEYAKKGSDVVDG</sequence>
<dbReference type="AlphaFoldDB" id="A0AAD9WPX6"/>
<name>A0AAD9WPX6_9ROSI</name>
<proteinExistence type="predicted"/>
<keyword evidence="2" id="KW-1185">Reference proteome</keyword>
<reference evidence="1" key="1">
    <citation type="journal article" date="2023" name="Plant J.">
        <title>Genome sequences and population genomics provide insights into the demographic history, inbreeding, and mutation load of two 'living fossil' tree species of Dipteronia.</title>
        <authorList>
            <person name="Feng Y."/>
            <person name="Comes H.P."/>
            <person name="Chen J."/>
            <person name="Zhu S."/>
            <person name="Lu R."/>
            <person name="Zhang X."/>
            <person name="Li P."/>
            <person name="Qiu J."/>
            <person name="Olsen K.M."/>
            <person name="Qiu Y."/>
        </authorList>
    </citation>
    <scope>NUCLEOTIDE SEQUENCE</scope>
    <source>
        <strain evidence="1">KIB01</strain>
    </source>
</reference>
<evidence type="ECO:0000313" key="1">
    <source>
        <dbReference type="EMBL" id="KAK2637995.1"/>
    </source>
</evidence>
<dbReference type="SUPFAM" id="SSF140996">
    <property type="entry name" value="Hermes dimerisation domain"/>
    <property type="match status" value="1"/>
</dbReference>
<evidence type="ECO:0000313" key="2">
    <source>
        <dbReference type="Proteomes" id="UP001280121"/>
    </source>
</evidence>
<organism evidence="1 2">
    <name type="scientific">Dipteronia dyeriana</name>
    <dbReference type="NCBI Taxonomy" id="168575"/>
    <lineage>
        <taxon>Eukaryota</taxon>
        <taxon>Viridiplantae</taxon>
        <taxon>Streptophyta</taxon>
        <taxon>Embryophyta</taxon>
        <taxon>Tracheophyta</taxon>
        <taxon>Spermatophyta</taxon>
        <taxon>Magnoliopsida</taxon>
        <taxon>eudicotyledons</taxon>
        <taxon>Gunneridae</taxon>
        <taxon>Pentapetalae</taxon>
        <taxon>rosids</taxon>
        <taxon>malvids</taxon>
        <taxon>Sapindales</taxon>
        <taxon>Sapindaceae</taxon>
        <taxon>Hippocastanoideae</taxon>
        <taxon>Acereae</taxon>
        <taxon>Dipteronia</taxon>
    </lineage>
</organism>
<dbReference type="EMBL" id="JANJYI010000008">
    <property type="protein sequence ID" value="KAK2637995.1"/>
    <property type="molecule type" value="Genomic_DNA"/>
</dbReference>
<dbReference type="PANTHER" id="PTHR46481">
    <property type="entry name" value="ZINC FINGER BED DOMAIN-CONTAINING PROTEIN 4"/>
    <property type="match status" value="1"/>
</dbReference>
<protein>
    <submittedName>
        <fullName evidence="1">Uncharacterized protein</fullName>
    </submittedName>
</protein>
<comment type="caution">
    <text evidence="1">The sequence shown here is derived from an EMBL/GenBank/DDBJ whole genome shotgun (WGS) entry which is preliminary data.</text>
</comment>
<dbReference type="InterPro" id="IPR052035">
    <property type="entry name" value="ZnF_BED_domain_contain"/>
</dbReference>
<dbReference type="PANTHER" id="PTHR46481:SF11">
    <property type="entry name" value="ZINC FINGER BED DOMAIN-CONTAINING PROTEIN RICESLEEPER 2-LIKE"/>
    <property type="match status" value="1"/>
</dbReference>
<gene>
    <name evidence="1" type="ORF">Ddye_025790</name>
</gene>
<dbReference type="SUPFAM" id="SSF53098">
    <property type="entry name" value="Ribonuclease H-like"/>
    <property type="match status" value="1"/>
</dbReference>
<accession>A0AAD9WPX6</accession>
<dbReference type="InterPro" id="IPR012337">
    <property type="entry name" value="RNaseH-like_sf"/>
</dbReference>